<evidence type="ECO:0000313" key="2">
    <source>
        <dbReference type="EMBL" id="TKR95878.1"/>
    </source>
</evidence>
<protein>
    <submittedName>
        <fullName evidence="2">Uncharacterized protein</fullName>
    </submittedName>
</protein>
<feature type="compositionally biased region" description="Low complexity" evidence="1">
    <location>
        <begin position="55"/>
        <end position="67"/>
    </location>
</feature>
<proteinExistence type="predicted"/>
<accession>A0A4U5PH62</accession>
<evidence type="ECO:0000256" key="1">
    <source>
        <dbReference type="SAM" id="MobiDB-lite"/>
    </source>
</evidence>
<comment type="caution">
    <text evidence="2">The sequence shown here is derived from an EMBL/GenBank/DDBJ whole genome shotgun (WGS) entry which is preliminary data.</text>
</comment>
<name>A0A4U5PH62_STECR</name>
<evidence type="ECO:0000313" key="3">
    <source>
        <dbReference type="Proteomes" id="UP000298663"/>
    </source>
</evidence>
<dbReference type="EMBL" id="AZBU02000002">
    <property type="protein sequence ID" value="TKR95878.1"/>
    <property type="molecule type" value="Genomic_DNA"/>
</dbReference>
<dbReference type="AlphaFoldDB" id="A0A4U5PH62"/>
<organism evidence="2 3">
    <name type="scientific">Steinernema carpocapsae</name>
    <name type="common">Entomopathogenic nematode</name>
    <dbReference type="NCBI Taxonomy" id="34508"/>
    <lineage>
        <taxon>Eukaryota</taxon>
        <taxon>Metazoa</taxon>
        <taxon>Ecdysozoa</taxon>
        <taxon>Nematoda</taxon>
        <taxon>Chromadorea</taxon>
        <taxon>Rhabditida</taxon>
        <taxon>Tylenchina</taxon>
        <taxon>Panagrolaimomorpha</taxon>
        <taxon>Strongyloidoidea</taxon>
        <taxon>Steinernematidae</taxon>
        <taxon>Steinernema</taxon>
    </lineage>
</organism>
<feature type="region of interest" description="Disordered" evidence="1">
    <location>
        <begin position="45"/>
        <end position="69"/>
    </location>
</feature>
<dbReference type="Proteomes" id="UP000298663">
    <property type="component" value="Unassembled WGS sequence"/>
</dbReference>
<gene>
    <name evidence="2" type="ORF">L596_009988</name>
</gene>
<keyword evidence="3" id="KW-1185">Reference proteome</keyword>
<reference evidence="2 3" key="2">
    <citation type="journal article" date="2019" name="G3 (Bethesda)">
        <title>Hybrid Assembly of the Genome of the Entomopathogenic Nematode Steinernema carpocapsae Identifies the X-Chromosome.</title>
        <authorList>
            <person name="Serra L."/>
            <person name="Macchietto M."/>
            <person name="Macias-Munoz A."/>
            <person name="McGill C.J."/>
            <person name="Rodriguez I.M."/>
            <person name="Rodriguez B."/>
            <person name="Murad R."/>
            <person name="Mortazavi A."/>
        </authorList>
    </citation>
    <scope>NUCLEOTIDE SEQUENCE [LARGE SCALE GENOMIC DNA]</scope>
    <source>
        <strain evidence="2 3">ALL</strain>
    </source>
</reference>
<reference evidence="2 3" key="1">
    <citation type="journal article" date="2015" name="Genome Biol.">
        <title>Comparative genomics of Steinernema reveals deeply conserved gene regulatory networks.</title>
        <authorList>
            <person name="Dillman A.R."/>
            <person name="Macchietto M."/>
            <person name="Porter C.F."/>
            <person name="Rogers A."/>
            <person name="Williams B."/>
            <person name="Antoshechkin I."/>
            <person name="Lee M.M."/>
            <person name="Goodwin Z."/>
            <person name="Lu X."/>
            <person name="Lewis E.E."/>
            <person name="Goodrich-Blair H."/>
            <person name="Stock S.P."/>
            <person name="Adams B.J."/>
            <person name="Sternberg P.W."/>
            <person name="Mortazavi A."/>
        </authorList>
    </citation>
    <scope>NUCLEOTIDE SEQUENCE [LARGE SCALE GENOMIC DNA]</scope>
    <source>
        <strain evidence="2 3">ALL</strain>
    </source>
</reference>
<sequence length="87" mass="9790">MLYDWSEMKNKVVDGLVALHDEVFEPKLADPEGLVKKLVEKHLPRRATRNASRAPASPRGSRLSLSPRAKRLPSPFEGVCGFLCKYK</sequence>